<dbReference type="SMART" id="SM00355">
    <property type="entry name" value="ZnF_C2H2"/>
    <property type="match status" value="2"/>
</dbReference>
<dbReference type="InterPro" id="IPR007219">
    <property type="entry name" value="XnlR_reg_dom"/>
</dbReference>
<feature type="compositionally biased region" description="Polar residues" evidence="8">
    <location>
        <begin position="89"/>
        <end position="116"/>
    </location>
</feature>
<name>A0A8H8BU88_9HELO</name>
<dbReference type="PROSITE" id="PS00028">
    <property type="entry name" value="ZINC_FINGER_C2H2_1"/>
    <property type="match status" value="1"/>
</dbReference>
<keyword evidence="4 7" id="KW-0863">Zinc-finger</keyword>
<comment type="subcellular location">
    <subcellularLocation>
        <location evidence="1">Nucleus</location>
    </subcellularLocation>
</comment>
<dbReference type="AlphaFoldDB" id="A0A8H8BU88"/>
<evidence type="ECO:0000256" key="3">
    <source>
        <dbReference type="ARBA" id="ARBA00022737"/>
    </source>
</evidence>
<protein>
    <recommendedName>
        <fullName evidence="9">C2H2-type domain-containing protein</fullName>
    </recommendedName>
</protein>
<dbReference type="InterPro" id="IPR036236">
    <property type="entry name" value="Znf_C2H2_sf"/>
</dbReference>
<dbReference type="PANTHER" id="PTHR40626:SF10">
    <property type="entry name" value="C2H2-TYPE DOMAIN-CONTAINING PROTEIN"/>
    <property type="match status" value="1"/>
</dbReference>
<evidence type="ECO:0000256" key="1">
    <source>
        <dbReference type="ARBA" id="ARBA00004123"/>
    </source>
</evidence>
<evidence type="ECO:0000313" key="11">
    <source>
        <dbReference type="Proteomes" id="UP000664132"/>
    </source>
</evidence>
<dbReference type="GO" id="GO:0006351">
    <property type="term" value="P:DNA-templated transcription"/>
    <property type="evidence" value="ECO:0007669"/>
    <property type="project" value="InterPro"/>
</dbReference>
<evidence type="ECO:0000256" key="4">
    <source>
        <dbReference type="ARBA" id="ARBA00022771"/>
    </source>
</evidence>
<feature type="region of interest" description="Disordered" evidence="8">
    <location>
        <begin position="79"/>
        <end position="125"/>
    </location>
</feature>
<evidence type="ECO:0000256" key="7">
    <source>
        <dbReference type="PROSITE-ProRule" id="PRU00042"/>
    </source>
</evidence>
<keyword evidence="11" id="KW-1185">Reference proteome</keyword>
<reference evidence="10" key="1">
    <citation type="submission" date="2021-02" db="EMBL/GenBank/DDBJ databases">
        <title>Genome sequence Cadophora malorum strain M34.</title>
        <authorList>
            <person name="Stefanovic E."/>
            <person name="Vu D."/>
            <person name="Scully C."/>
            <person name="Dijksterhuis J."/>
            <person name="Roader J."/>
            <person name="Houbraken J."/>
        </authorList>
    </citation>
    <scope>NUCLEOTIDE SEQUENCE</scope>
    <source>
        <strain evidence="10">M34</strain>
    </source>
</reference>
<keyword evidence="5" id="KW-0862">Zinc</keyword>
<dbReference type="EMBL" id="JAFJYH010000022">
    <property type="protein sequence ID" value="KAG4424310.1"/>
    <property type="molecule type" value="Genomic_DNA"/>
</dbReference>
<keyword evidence="6" id="KW-0539">Nucleus</keyword>
<feature type="domain" description="C2H2-type" evidence="9">
    <location>
        <begin position="53"/>
        <end position="75"/>
    </location>
</feature>
<evidence type="ECO:0000256" key="6">
    <source>
        <dbReference type="ARBA" id="ARBA00023242"/>
    </source>
</evidence>
<dbReference type="GO" id="GO:0000785">
    <property type="term" value="C:chromatin"/>
    <property type="evidence" value="ECO:0007669"/>
    <property type="project" value="TreeGrafter"/>
</dbReference>
<evidence type="ECO:0000256" key="5">
    <source>
        <dbReference type="ARBA" id="ARBA00022833"/>
    </source>
</evidence>
<dbReference type="SUPFAM" id="SSF57667">
    <property type="entry name" value="beta-beta-alpha zinc fingers"/>
    <property type="match status" value="1"/>
</dbReference>
<sequence length="836" mass="93582">MNDAPETPSLPSAAPGRSKKKPKTFRCRFCPDVFHRLEHIQRHERTHTKEKPFSCSCGKSFARRDILLRHEKLVHDEGIDREDRRSRPSIATTIPSPVTTQASVDTNRPHQWTSHDPSSFPSPFSHQNISNNAQVAPISQSGFFAGQVDPQNGSITGLPPVYVDNHDFLMSDTVDIPGDYNLFFDNFDISNFYLPATVYDSDLPVSLWSRPNPIQDVGQHQITDHNSLSENSNDALSQFGSPPPLLRPEDQTLMQSKPRPQADFLRAGPPWKVSGQDYRTIQNKLKDFAAVLPEDFILPTRHTLSRYFEGYITGFNQHLPFLHIPSFSVSKFVPELVLAIAAVGAQYRFESARGNKLWYAAKSVATEQIRRRQSQQVADILSSPRPRSASLSKSPGSNTSPGDFPTPRPINSYSTPINSAKDDIWSPSSQARLGTIQTLLIMMAMGMWGPPPLLREATSIQNQLALLIREHGLEVVEYSNSRLRWEDWVLLESDCRTKCIAYCFFNLHSIAYDNPPILRTSELKLNLPHSAEEWRASSAEDWQSARKSSPQVPLSFHHALSKLFSPEEDDLPPISSLGNYVLVHAIIQHIYIIRQVSTISIPSAMNGSLQPSEISKLGQVLRTWQIGWEKAPESSLDPMNPYGPVAFSSTALLRLAYIRLHCDLGPCRGLETRDPHVIARTLKACPRLTRSPLMSRAILQAAHALSIPVKIGIKFVAHTHTLLWSMQHSLGNLECAFLLSRWLSMISESIEDLTVDERNLLEMVRSIVGETHFAVEPEDGSSIEGSMGVKRLSVAVVRIWAEVFTGSHHVFPLVKVIGLALEGYADMCETEDELEA</sequence>
<feature type="domain" description="C2H2-type" evidence="9">
    <location>
        <begin position="25"/>
        <end position="52"/>
    </location>
</feature>
<dbReference type="OrthoDB" id="654211at2759"/>
<dbReference type="PROSITE" id="PS50157">
    <property type="entry name" value="ZINC_FINGER_C2H2_2"/>
    <property type="match status" value="2"/>
</dbReference>
<keyword evidence="2" id="KW-0479">Metal-binding</keyword>
<evidence type="ECO:0000259" key="9">
    <source>
        <dbReference type="PROSITE" id="PS50157"/>
    </source>
</evidence>
<feature type="region of interest" description="Disordered" evidence="8">
    <location>
        <begin position="1"/>
        <end position="23"/>
    </location>
</feature>
<comment type="caution">
    <text evidence="10">The sequence shown here is derived from an EMBL/GenBank/DDBJ whole genome shotgun (WGS) entry which is preliminary data.</text>
</comment>
<feature type="region of interest" description="Disordered" evidence="8">
    <location>
        <begin position="375"/>
        <end position="412"/>
    </location>
</feature>
<dbReference type="Pfam" id="PF04082">
    <property type="entry name" value="Fungal_trans"/>
    <property type="match status" value="1"/>
</dbReference>
<organism evidence="10 11">
    <name type="scientific">Cadophora malorum</name>
    <dbReference type="NCBI Taxonomy" id="108018"/>
    <lineage>
        <taxon>Eukaryota</taxon>
        <taxon>Fungi</taxon>
        <taxon>Dikarya</taxon>
        <taxon>Ascomycota</taxon>
        <taxon>Pezizomycotina</taxon>
        <taxon>Leotiomycetes</taxon>
        <taxon>Helotiales</taxon>
        <taxon>Ploettnerulaceae</taxon>
        <taxon>Cadophora</taxon>
    </lineage>
</organism>
<dbReference type="GO" id="GO:0005634">
    <property type="term" value="C:nucleus"/>
    <property type="evidence" value="ECO:0007669"/>
    <property type="project" value="UniProtKB-SubCell"/>
</dbReference>
<evidence type="ECO:0000256" key="2">
    <source>
        <dbReference type="ARBA" id="ARBA00022723"/>
    </source>
</evidence>
<evidence type="ECO:0000256" key="8">
    <source>
        <dbReference type="SAM" id="MobiDB-lite"/>
    </source>
</evidence>
<keyword evidence="3" id="KW-0677">Repeat</keyword>
<dbReference type="GO" id="GO:0000981">
    <property type="term" value="F:DNA-binding transcription factor activity, RNA polymerase II-specific"/>
    <property type="evidence" value="ECO:0007669"/>
    <property type="project" value="InterPro"/>
</dbReference>
<dbReference type="InterPro" id="IPR051059">
    <property type="entry name" value="VerF-like"/>
</dbReference>
<proteinExistence type="predicted"/>
<feature type="compositionally biased region" description="Low complexity" evidence="8">
    <location>
        <begin position="381"/>
        <end position="395"/>
    </location>
</feature>
<feature type="compositionally biased region" description="Polar residues" evidence="8">
    <location>
        <begin position="224"/>
        <end position="240"/>
    </location>
</feature>
<gene>
    <name evidence="10" type="ORF">IFR04_002551</name>
</gene>
<dbReference type="Proteomes" id="UP000664132">
    <property type="component" value="Unassembled WGS sequence"/>
</dbReference>
<dbReference type="PANTHER" id="PTHR40626">
    <property type="entry name" value="MIP31509P"/>
    <property type="match status" value="1"/>
</dbReference>
<evidence type="ECO:0000313" key="10">
    <source>
        <dbReference type="EMBL" id="KAG4424310.1"/>
    </source>
</evidence>
<feature type="region of interest" description="Disordered" evidence="8">
    <location>
        <begin position="224"/>
        <end position="251"/>
    </location>
</feature>
<dbReference type="CDD" id="cd12148">
    <property type="entry name" value="fungal_TF_MHR"/>
    <property type="match status" value="1"/>
</dbReference>
<dbReference type="Gene3D" id="3.30.160.60">
    <property type="entry name" value="Classic Zinc Finger"/>
    <property type="match status" value="2"/>
</dbReference>
<dbReference type="GO" id="GO:0008270">
    <property type="term" value="F:zinc ion binding"/>
    <property type="evidence" value="ECO:0007669"/>
    <property type="project" value="UniProtKB-KW"/>
</dbReference>
<dbReference type="InterPro" id="IPR013087">
    <property type="entry name" value="Znf_C2H2_type"/>
</dbReference>
<dbReference type="GO" id="GO:0000978">
    <property type="term" value="F:RNA polymerase II cis-regulatory region sequence-specific DNA binding"/>
    <property type="evidence" value="ECO:0007669"/>
    <property type="project" value="InterPro"/>
</dbReference>
<accession>A0A8H8BU88</accession>